<reference evidence="1" key="2">
    <citation type="submission" date="2013-05" db="EMBL/GenBank/DDBJ databases">
        <authorList>
            <person name="Carter J.-M."/>
            <person name="Baker S.C."/>
            <person name="Pink R."/>
            <person name="Carter D.R.F."/>
            <person name="Collins A."/>
            <person name="Tomlin J."/>
            <person name="Gibbs M."/>
            <person name="Breuker C.J."/>
        </authorList>
    </citation>
    <scope>NUCLEOTIDE SEQUENCE</scope>
    <source>
        <tissue evidence="1">Ovary</tissue>
    </source>
</reference>
<dbReference type="EMBL" id="GAIX01006766">
    <property type="protein sequence ID" value="JAA85794.1"/>
    <property type="molecule type" value="Transcribed_RNA"/>
</dbReference>
<proteinExistence type="predicted"/>
<accession>S4P6P3</accession>
<evidence type="ECO:0000313" key="1">
    <source>
        <dbReference type="EMBL" id="JAA85794.1"/>
    </source>
</evidence>
<sequence>MGRRHFLQEKRTKYLSSSTIQFYPLFEHTRTGYCNLNNIRVILNRSTTYQLLLYPVATLASGQLNFISCQWI</sequence>
<organism evidence="1">
    <name type="scientific">Pararge aegeria</name>
    <name type="common">speckled wood butterfly</name>
    <dbReference type="NCBI Taxonomy" id="116150"/>
    <lineage>
        <taxon>Eukaryota</taxon>
        <taxon>Metazoa</taxon>
        <taxon>Ecdysozoa</taxon>
        <taxon>Arthropoda</taxon>
        <taxon>Hexapoda</taxon>
        <taxon>Insecta</taxon>
        <taxon>Pterygota</taxon>
        <taxon>Neoptera</taxon>
        <taxon>Endopterygota</taxon>
        <taxon>Lepidoptera</taxon>
        <taxon>Glossata</taxon>
        <taxon>Ditrysia</taxon>
        <taxon>Papilionoidea</taxon>
        <taxon>Nymphalidae</taxon>
        <taxon>Satyrinae</taxon>
        <taxon>Satyrini</taxon>
        <taxon>Parargina</taxon>
        <taxon>Pararge</taxon>
    </lineage>
</organism>
<reference evidence="1" key="1">
    <citation type="journal article" date="2013" name="BMC Genomics">
        <title>Unscrambling butterfly oogenesis.</title>
        <authorList>
            <person name="Carter J.M."/>
            <person name="Baker S.C."/>
            <person name="Pink R."/>
            <person name="Carter D.R."/>
            <person name="Collins A."/>
            <person name="Tomlin J."/>
            <person name="Gibbs M."/>
            <person name="Breuker C.J."/>
        </authorList>
    </citation>
    <scope>NUCLEOTIDE SEQUENCE</scope>
    <source>
        <tissue evidence="1">Ovary</tissue>
    </source>
</reference>
<dbReference type="AlphaFoldDB" id="S4P6P3"/>
<protein>
    <submittedName>
        <fullName evidence="1">Uncharacterized protein</fullName>
    </submittedName>
</protein>
<name>S4P6P3_9NEOP</name>